<evidence type="ECO:0000313" key="2">
    <source>
        <dbReference type="EMBL" id="EFX75126.1"/>
    </source>
</evidence>
<dbReference type="Proteomes" id="UP000000305">
    <property type="component" value="Unassembled WGS sequence"/>
</dbReference>
<dbReference type="AlphaFoldDB" id="E9GZC5"/>
<proteinExistence type="predicted"/>
<keyword evidence="3" id="KW-1185">Reference proteome</keyword>
<sequence>MQALISVTIFCDRDTSGRFDDWVAHLEAALALGDFDEGRKLQLMRSKLYGEAAEEFDTFKLDNPIRARAYADVKTRVMKLFHSMETRSQRSVEFHNMTREPEENMRRYANRMRKAFHLAYPLKGTLDPTTNASREQMMMDRFIEGLQSELQDPRLKHKEFPSFEKLIDKAELLSMALEEAQTRSRVHAVFAAREGTAPQPDFARVMEALERLNEKVDRKATTHHEELQNSLAQMKKQLTQQVRFSPQQGFTQQPGAFRRAAVFCDFHNTWGSHSEEDCHVKMMMANDRCHLCKNVGHRASYCPTIKNPKPPPPSGTIKTSFFVTNERPSESLQQEFVVVHGIMEECVLGLDALYQHNFVIDGHKKRVYRVRGSDQSNNRRDPVVVIQKKLIVPPFSACIMESGGDGTNFSPGTSFFLTNSPTLPPGLRLDPYVSKSASDTFRIVVA</sequence>
<evidence type="ECO:0008006" key="4">
    <source>
        <dbReference type="Google" id="ProtNLM"/>
    </source>
</evidence>
<dbReference type="PANTHER" id="PTHR33223:SF6">
    <property type="entry name" value="CCHC-TYPE DOMAIN-CONTAINING PROTEIN"/>
    <property type="match status" value="1"/>
</dbReference>
<feature type="coiled-coil region" evidence="1">
    <location>
        <begin position="163"/>
        <end position="226"/>
    </location>
</feature>
<dbReference type="PANTHER" id="PTHR33223">
    <property type="entry name" value="CCHC-TYPE DOMAIN-CONTAINING PROTEIN"/>
    <property type="match status" value="1"/>
</dbReference>
<protein>
    <recommendedName>
        <fullName evidence="4">CCHC-type domain-containing protein</fullName>
    </recommendedName>
</protein>
<dbReference type="InParanoid" id="E9GZC5"/>
<dbReference type="KEGG" id="dpx:DAPPUDRAFT_108167"/>
<evidence type="ECO:0000313" key="3">
    <source>
        <dbReference type="Proteomes" id="UP000000305"/>
    </source>
</evidence>
<dbReference type="PhylomeDB" id="E9GZC5"/>
<organism evidence="2 3">
    <name type="scientific">Daphnia pulex</name>
    <name type="common">Water flea</name>
    <dbReference type="NCBI Taxonomy" id="6669"/>
    <lineage>
        <taxon>Eukaryota</taxon>
        <taxon>Metazoa</taxon>
        <taxon>Ecdysozoa</taxon>
        <taxon>Arthropoda</taxon>
        <taxon>Crustacea</taxon>
        <taxon>Branchiopoda</taxon>
        <taxon>Diplostraca</taxon>
        <taxon>Cladocera</taxon>
        <taxon>Anomopoda</taxon>
        <taxon>Daphniidae</taxon>
        <taxon>Daphnia</taxon>
    </lineage>
</organism>
<accession>E9GZC5</accession>
<keyword evidence="1" id="KW-0175">Coiled coil</keyword>
<reference evidence="2 3" key="1">
    <citation type="journal article" date="2011" name="Science">
        <title>The ecoresponsive genome of Daphnia pulex.</title>
        <authorList>
            <person name="Colbourne J.K."/>
            <person name="Pfrender M.E."/>
            <person name="Gilbert D."/>
            <person name="Thomas W.K."/>
            <person name="Tucker A."/>
            <person name="Oakley T.H."/>
            <person name="Tokishita S."/>
            <person name="Aerts A."/>
            <person name="Arnold G.J."/>
            <person name="Basu M.K."/>
            <person name="Bauer D.J."/>
            <person name="Caceres C.E."/>
            <person name="Carmel L."/>
            <person name="Casola C."/>
            <person name="Choi J.H."/>
            <person name="Detter J.C."/>
            <person name="Dong Q."/>
            <person name="Dusheyko S."/>
            <person name="Eads B.D."/>
            <person name="Frohlich T."/>
            <person name="Geiler-Samerotte K.A."/>
            <person name="Gerlach D."/>
            <person name="Hatcher P."/>
            <person name="Jogdeo S."/>
            <person name="Krijgsveld J."/>
            <person name="Kriventseva E.V."/>
            <person name="Kultz D."/>
            <person name="Laforsch C."/>
            <person name="Lindquist E."/>
            <person name="Lopez J."/>
            <person name="Manak J.R."/>
            <person name="Muller J."/>
            <person name="Pangilinan J."/>
            <person name="Patwardhan R.P."/>
            <person name="Pitluck S."/>
            <person name="Pritham E.J."/>
            <person name="Rechtsteiner A."/>
            <person name="Rho M."/>
            <person name="Rogozin I.B."/>
            <person name="Sakarya O."/>
            <person name="Salamov A."/>
            <person name="Schaack S."/>
            <person name="Shapiro H."/>
            <person name="Shiga Y."/>
            <person name="Skalitzky C."/>
            <person name="Smith Z."/>
            <person name="Souvorov A."/>
            <person name="Sung W."/>
            <person name="Tang Z."/>
            <person name="Tsuchiya D."/>
            <person name="Tu H."/>
            <person name="Vos H."/>
            <person name="Wang M."/>
            <person name="Wolf Y.I."/>
            <person name="Yamagata H."/>
            <person name="Yamada T."/>
            <person name="Ye Y."/>
            <person name="Shaw J.R."/>
            <person name="Andrews J."/>
            <person name="Crease T.J."/>
            <person name="Tang H."/>
            <person name="Lucas S.M."/>
            <person name="Robertson H.M."/>
            <person name="Bork P."/>
            <person name="Koonin E.V."/>
            <person name="Zdobnov E.M."/>
            <person name="Grigoriev I.V."/>
            <person name="Lynch M."/>
            <person name="Boore J.L."/>
        </authorList>
    </citation>
    <scope>NUCLEOTIDE SEQUENCE [LARGE SCALE GENOMIC DNA]</scope>
</reference>
<dbReference type="OrthoDB" id="6389216at2759"/>
<dbReference type="HOGENOM" id="CLU_049794_0_0_1"/>
<evidence type="ECO:0000256" key="1">
    <source>
        <dbReference type="SAM" id="Coils"/>
    </source>
</evidence>
<dbReference type="EMBL" id="GL732577">
    <property type="protein sequence ID" value="EFX75126.1"/>
    <property type="molecule type" value="Genomic_DNA"/>
</dbReference>
<name>E9GZC5_DAPPU</name>
<gene>
    <name evidence="2" type="ORF">DAPPUDRAFT_108167</name>
</gene>